<protein>
    <submittedName>
        <fullName evidence="3">Mannosyl-oligosaccharide 1,2-alpha-mannosidase IA</fullName>
    </submittedName>
</protein>
<gene>
    <name evidence="3" type="ORF">ALC53_04720</name>
</gene>
<keyword evidence="4" id="KW-1185">Reference proteome</keyword>
<sequence>MSASTGVLPSYQRLANGVPVPLFSRRSFRPREKYLILLVFMTFGVVCFGAFFYLPDFRTGGAAVNSVYRVYQSMQKAGPELLLPVPPRASGDVKDSRSSAVGHPNAVPPGHEGSDHQDVHLVEDKQKLQAKINEEYQQQKTLEKPDMGESRVRTSSSSSLIVHKEEMVLVTVPPAPADKLPLIVGGEDKDHIARQRRDKVKEVSFGLENICMTNYKIFAKQRQINSGLHYIHLSFVVGIAETRLNLHSIPVSNHQCAELGRAEPGEEKNSDERGTGSNLGCRNSRNGQRRFEVGFVTEFIEQHPDSGTFYQVILELRKVYRTAELRVLILDCFIPWNLRFL</sequence>
<evidence type="ECO:0000256" key="1">
    <source>
        <dbReference type="SAM" id="MobiDB-lite"/>
    </source>
</evidence>
<organism evidence="3 4">
    <name type="scientific">Atta colombica</name>
    <dbReference type="NCBI Taxonomy" id="520822"/>
    <lineage>
        <taxon>Eukaryota</taxon>
        <taxon>Metazoa</taxon>
        <taxon>Ecdysozoa</taxon>
        <taxon>Arthropoda</taxon>
        <taxon>Hexapoda</taxon>
        <taxon>Insecta</taxon>
        <taxon>Pterygota</taxon>
        <taxon>Neoptera</taxon>
        <taxon>Endopterygota</taxon>
        <taxon>Hymenoptera</taxon>
        <taxon>Apocrita</taxon>
        <taxon>Aculeata</taxon>
        <taxon>Formicoidea</taxon>
        <taxon>Formicidae</taxon>
        <taxon>Myrmicinae</taxon>
        <taxon>Atta</taxon>
    </lineage>
</organism>
<dbReference type="Proteomes" id="UP000078540">
    <property type="component" value="Unassembled WGS sequence"/>
</dbReference>
<evidence type="ECO:0000313" key="3">
    <source>
        <dbReference type="EMBL" id="KYM85477.1"/>
    </source>
</evidence>
<dbReference type="AlphaFoldDB" id="A0A195BLC2"/>
<feature type="compositionally biased region" description="Basic and acidic residues" evidence="1">
    <location>
        <begin position="261"/>
        <end position="274"/>
    </location>
</feature>
<feature type="transmembrane region" description="Helical" evidence="2">
    <location>
        <begin position="34"/>
        <end position="54"/>
    </location>
</feature>
<reference evidence="3 4" key="1">
    <citation type="submission" date="2015-09" db="EMBL/GenBank/DDBJ databases">
        <title>Atta colombica WGS genome.</title>
        <authorList>
            <person name="Nygaard S."/>
            <person name="Hu H."/>
            <person name="Boomsma J."/>
            <person name="Zhang G."/>
        </authorList>
    </citation>
    <scope>NUCLEOTIDE SEQUENCE [LARGE SCALE GENOMIC DNA]</scope>
    <source>
        <strain evidence="3">Treedump-2</strain>
        <tissue evidence="3">Whole body</tissue>
    </source>
</reference>
<proteinExistence type="predicted"/>
<keyword evidence="2" id="KW-0472">Membrane</keyword>
<keyword evidence="2" id="KW-1133">Transmembrane helix</keyword>
<dbReference type="STRING" id="520822.A0A195BLC2"/>
<name>A0A195BLC2_9HYME</name>
<evidence type="ECO:0000313" key="4">
    <source>
        <dbReference type="Proteomes" id="UP000078540"/>
    </source>
</evidence>
<feature type="region of interest" description="Disordered" evidence="1">
    <location>
        <begin position="84"/>
        <end position="116"/>
    </location>
</feature>
<dbReference type="EMBL" id="KQ976453">
    <property type="protein sequence ID" value="KYM85477.1"/>
    <property type="molecule type" value="Genomic_DNA"/>
</dbReference>
<accession>A0A195BLC2</accession>
<feature type="region of interest" description="Disordered" evidence="1">
    <location>
        <begin position="261"/>
        <end position="283"/>
    </location>
</feature>
<keyword evidence="2" id="KW-0812">Transmembrane</keyword>
<evidence type="ECO:0000256" key="2">
    <source>
        <dbReference type="SAM" id="Phobius"/>
    </source>
</evidence>